<dbReference type="GO" id="GO:0070492">
    <property type="term" value="F:oligosaccharide binding"/>
    <property type="evidence" value="ECO:0000318"/>
    <property type="project" value="GO_Central"/>
</dbReference>
<dbReference type="AlphaFoldDB" id="A7S5E9"/>
<keyword evidence="3" id="KW-1185">Reference proteome</keyword>
<protein>
    <submittedName>
        <fullName evidence="2">Uncharacterized protein</fullName>
    </submittedName>
</protein>
<evidence type="ECO:0000313" key="3">
    <source>
        <dbReference type="Proteomes" id="UP000001593"/>
    </source>
</evidence>
<name>A7S5E9_NEMVE</name>
<dbReference type="KEGG" id="nve:5512857"/>
<dbReference type="eggNOG" id="ENOG502STZ8">
    <property type="taxonomic scope" value="Eukaryota"/>
</dbReference>
<reference evidence="2 3" key="1">
    <citation type="journal article" date="2007" name="Science">
        <title>Sea anemone genome reveals ancestral eumetazoan gene repertoire and genomic organization.</title>
        <authorList>
            <person name="Putnam N.H."/>
            <person name="Srivastava M."/>
            <person name="Hellsten U."/>
            <person name="Dirks B."/>
            <person name="Chapman J."/>
            <person name="Salamov A."/>
            <person name="Terry A."/>
            <person name="Shapiro H."/>
            <person name="Lindquist E."/>
            <person name="Kapitonov V.V."/>
            <person name="Jurka J."/>
            <person name="Genikhovich G."/>
            <person name="Grigoriev I.V."/>
            <person name="Lucas S.M."/>
            <person name="Steele R.E."/>
            <person name="Finnerty J.R."/>
            <person name="Technau U."/>
            <person name="Martindale M.Q."/>
            <person name="Rokhsar D.S."/>
        </authorList>
    </citation>
    <scope>NUCLEOTIDE SEQUENCE [LARGE SCALE GENOMIC DNA]</scope>
    <source>
        <strain evidence="3">CH2 X CH6</strain>
    </source>
</reference>
<sequence length="478" mass="54378">MEGRHLILALLLVIFASISSEAKKVERHPRPVKKRNEIFHLAQRPYFAPNFGAQSILRPFLPQPPQRSQQTWTLTPGYGPQAFYPPLPRPQPMSPQPRWYTPVPSTPFPFRPANPAIPTSPVNYQHKQNDVETHAKPLPTVPMNYLAQPQPRPLVPYSPPPIPVVYMPNHLGLVPQLVQPASQPSSPKNTMNRFLRTQSTPGFQQNVYPQPQTLIPQALAPVSSQTRMYTGIPAFQVGGSFLPYDDPFKHDESPDAKSCLDYLRRGQTVNGAYDILDDGGKLYPVWCDFTGTEPFSATPTFAWTLVMSHSLMNRNNSAFCKTSLNVNEPVQEDTPNWDAYRLSLDRMDAIASHSTHWRATAGFPRYGGMRDYRDYMRGNFEQFDVMEYDGAGECKPVEYINIRGYPVVQTEAAFWQRDRKWGLHVDTGHFRCPYQPPWSIISENNFGFYCEGEGAMNRNFRGTEDLGATTQWWFGGHL</sequence>
<feature type="signal peptide" evidence="1">
    <location>
        <begin position="1"/>
        <end position="22"/>
    </location>
</feature>
<feature type="chain" id="PRO_5002711748" evidence="1">
    <location>
        <begin position="23"/>
        <end position="478"/>
    </location>
</feature>
<dbReference type="Proteomes" id="UP000001593">
    <property type="component" value="Unassembled WGS sequence"/>
</dbReference>
<evidence type="ECO:0000313" key="2">
    <source>
        <dbReference type="EMBL" id="EDO41111.1"/>
    </source>
</evidence>
<proteinExistence type="predicted"/>
<evidence type="ECO:0000256" key="1">
    <source>
        <dbReference type="SAM" id="SignalP"/>
    </source>
</evidence>
<dbReference type="InParanoid" id="A7S5E9"/>
<organism evidence="2 3">
    <name type="scientific">Nematostella vectensis</name>
    <name type="common">Starlet sea anemone</name>
    <dbReference type="NCBI Taxonomy" id="45351"/>
    <lineage>
        <taxon>Eukaryota</taxon>
        <taxon>Metazoa</taxon>
        <taxon>Cnidaria</taxon>
        <taxon>Anthozoa</taxon>
        <taxon>Hexacorallia</taxon>
        <taxon>Actiniaria</taxon>
        <taxon>Edwardsiidae</taxon>
        <taxon>Nematostella</taxon>
    </lineage>
</organism>
<dbReference type="HOGENOM" id="CLU_571487_0_0_1"/>
<dbReference type="OrthoDB" id="5982217at2759"/>
<keyword evidence="1" id="KW-0732">Signal</keyword>
<gene>
    <name evidence="2" type="ORF">NEMVEDRAFT_v1g207081</name>
</gene>
<dbReference type="GO" id="GO:0005615">
    <property type="term" value="C:extracellular space"/>
    <property type="evidence" value="ECO:0000318"/>
    <property type="project" value="GO_Central"/>
</dbReference>
<accession>A7S5E9</accession>
<dbReference type="EMBL" id="DS469582">
    <property type="protein sequence ID" value="EDO41111.1"/>
    <property type="molecule type" value="Genomic_DNA"/>
</dbReference>